<comment type="caution">
    <text evidence="1">The sequence shown here is derived from an EMBL/GenBank/DDBJ whole genome shotgun (WGS) entry which is preliminary data.</text>
</comment>
<accession>A0AAE4P3H9</accession>
<dbReference type="EMBL" id="NWGY01000017">
    <property type="protein sequence ID" value="MDV3665661.1"/>
    <property type="molecule type" value="Genomic_DNA"/>
</dbReference>
<reference evidence="1" key="1">
    <citation type="submission" date="2023-02" db="EMBL/GenBank/DDBJ databases">
        <title>Elizabethkingia anophelis draft genomes.</title>
        <authorList>
            <person name="Nicholson A.C."/>
            <person name="Whitney A.M."/>
            <person name="Humrighouse B.W."/>
            <person name="Villarma A."/>
            <person name="Bell M."/>
            <person name="Mcquiston J."/>
        </authorList>
    </citation>
    <scope>NUCLEOTIDE SEQUENCE</scope>
    <source>
        <strain evidence="1">B4955</strain>
    </source>
</reference>
<proteinExistence type="predicted"/>
<evidence type="ECO:0000313" key="1">
    <source>
        <dbReference type="EMBL" id="MDV3665661.1"/>
    </source>
</evidence>
<dbReference type="AlphaFoldDB" id="A0AAE4P3H9"/>
<dbReference type="Proteomes" id="UP001189000">
    <property type="component" value="Unassembled WGS sequence"/>
</dbReference>
<name>A0AAE4P3H9_9FLAO</name>
<organism evidence="1 2">
    <name type="scientific">Elizabethkingia anophelis</name>
    <dbReference type="NCBI Taxonomy" id="1117645"/>
    <lineage>
        <taxon>Bacteria</taxon>
        <taxon>Pseudomonadati</taxon>
        <taxon>Bacteroidota</taxon>
        <taxon>Flavobacteriia</taxon>
        <taxon>Flavobacteriales</taxon>
        <taxon>Weeksellaceae</taxon>
        <taxon>Elizabethkingia</taxon>
    </lineage>
</organism>
<sequence length="192" mass="22268">MRNFKRTFIAFTTVLANRLSSQRTKNGVVHLRHKDHEKMKTILRAIVTKADPVSSKEHREFWKIIKKNGGDPYKIAGLEKNGELIKILDSHMTRYAISFYEDALVTYETGTVHLSNERKELSSRVPMQRLEEDENILCCISKRIPVIDGEDEFLFDDDLIMGLLGATRNHYELMRHNIAALFKGNTLNRHKL</sequence>
<evidence type="ECO:0000313" key="2">
    <source>
        <dbReference type="Proteomes" id="UP001189000"/>
    </source>
</evidence>
<protein>
    <submittedName>
        <fullName evidence="1">Uncharacterized protein</fullName>
    </submittedName>
</protein>
<gene>
    <name evidence="1" type="ORF">CMU51_16550</name>
</gene>